<protein>
    <submittedName>
        <fullName evidence="1">Methyltransferase domain-containing protein</fullName>
    </submittedName>
</protein>
<dbReference type="SUPFAM" id="SSF53335">
    <property type="entry name" value="S-adenosyl-L-methionine-dependent methyltransferases"/>
    <property type="match status" value="1"/>
</dbReference>
<dbReference type="EMBL" id="JAENBP010000001">
    <property type="protein sequence ID" value="MBJ8349118.1"/>
    <property type="molecule type" value="Genomic_DNA"/>
</dbReference>
<keyword evidence="1" id="KW-0489">Methyltransferase</keyword>
<comment type="caution">
    <text evidence="1">The sequence shown here is derived from an EMBL/GenBank/DDBJ whole genome shotgun (WGS) entry which is preliminary data.</text>
</comment>
<dbReference type="Pfam" id="PF13489">
    <property type="entry name" value="Methyltransf_23"/>
    <property type="match status" value="1"/>
</dbReference>
<sequence length="211" mass="23760">MMQKDNPFNEEVAAYENWFETNDKLFYSELEAIRHFIPTNGEGIEIGVGTGIFASKLGIKYGVEPADIMADAALKKGIHVTKATAENLPIDNETYHFALMVTVDCFLDDVPKAFSEVQRILVNDGLFIIAFLDKDTPLGNLYEQNKHLHKSYKDANFHSAKEISKYLKEAGFEILDKRQTIYSLDNDYQDIKSGVGEGVFAVIKAKKIKVL</sequence>
<dbReference type="CDD" id="cd02440">
    <property type="entry name" value="AdoMet_MTases"/>
    <property type="match status" value="1"/>
</dbReference>
<evidence type="ECO:0000313" key="1">
    <source>
        <dbReference type="EMBL" id="MBJ8349118.1"/>
    </source>
</evidence>
<keyword evidence="1" id="KW-0808">Transferase</keyword>
<organism evidence="1 2">
    <name type="scientific">Streptococcus zalophi</name>
    <dbReference type="NCBI Taxonomy" id="640031"/>
    <lineage>
        <taxon>Bacteria</taxon>
        <taxon>Bacillati</taxon>
        <taxon>Bacillota</taxon>
        <taxon>Bacilli</taxon>
        <taxon>Lactobacillales</taxon>
        <taxon>Streptococcaceae</taxon>
        <taxon>Streptococcus</taxon>
    </lineage>
</organism>
<dbReference type="RefSeq" id="WP_199567050.1">
    <property type="nucleotide sequence ID" value="NZ_JAENBP010000001.1"/>
</dbReference>
<gene>
    <name evidence="1" type="ORF">JHK64_00550</name>
</gene>
<accession>A0A934P8W6</accession>
<keyword evidence="2" id="KW-1185">Reference proteome</keyword>
<dbReference type="GO" id="GO:0032259">
    <property type="term" value="P:methylation"/>
    <property type="evidence" value="ECO:0007669"/>
    <property type="project" value="UniProtKB-KW"/>
</dbReference>
<dbReference type="InterPro" id="IPR029063">
    <property type="entry name" value="SAM-dependent_MTases_sf"/>
</dbReference>
<evidence type="ECO:0000313" key="2">
    <source>
        <dbReference type="Proteomes" id="UP000644875"/>
    </source>
</evidence>
<reference evidence="1 2" key="1">
    <citation type="journal article" date="2021" name="Int. J. Syst. Evol. Microbiol.">
        <title>Streptococcus vicugnae sp. nov., isolated from faeces of alpacas (Vicugna pacos) and cattle (Bos taurus), Streptococcus zalophi sp. nov., and Streptococcus pacificus sp. nov., isolated from respiratory tract of California sea lions (Zalophus californianus).</title>
        <authorList>
            <person name="Volokhov D.V."/>
            <person name="Zagorodnyaya T.A."/>
            <person name="Shen Z."/>
            <person name="Blom J."/>
            <person name="Furtak V.A."/>
            <person name="Eisenberg T."/>
            <person name="Fan P."/>
            <person name="Jeong K.C."/>
            <person name="Gao Y."/>
            <person name="Zhang S."/>
            <person name="Amselle M."/>
        </authorList>
    </citation>
    <scope>NUCLEOTIDE SEQUENCE [LARGE SCALE GENOMIC DNA]</scope>
    <source>
        <strain evidence="2">CSL7508-lung</strain>
    </source>
</reference>
<name>A0A934P8W6_9STRE</name>
<dbReference type="Proteomes" id="UP000644875">
    <property type="component" value="Unassembled WGS sequence"/>
</dbReference>
<dbReference type="GO" id="GO:0008168">
    <property type="term" value="F:methyltransferase activity"/>
    <property type="evidence" value="ECO:0007669"/>
    <property type="project" value="UniProtKB-KW"/>
</dbReference>
<proteinExistence type="predicted"/>
<dbReference type="Gene3D" id="3.40.50.150">
    <property type="entry name" value="Vaccinia Virus protein VP39"/>
    <property type="match status" value="1"/>
</dbReference>
<dbReference type="AlphaFoldDB" id="A0A934P8W6"/>